<dbReference type="Pfam" id="PF24924">
    <property type="entry name" value="DUF7745"/>
    <property type="match status" value="1"/>
</dbReference>
<feature type="region of interest" description="Disordered" evidence="1">
    <location>
        <begin position="1"/>
        <end position="38"/>
    </location>
</feature>
<organism evidence="3 4">
    <name type="scientific">Mucuna pruriens</name>
    <name type="common">Velvet bean</name>
    <name type="synonym">Dolichos pruriens</name>
    <dbReference type="NCBI Taxonomy" id="157652"/>
    <lineage>
        <taxon>Eukaryota</taxon>
        <taxon>Viridiplantae</taxon>
        <taxon>Streptophyta</taxon>
        <taxon>Embryophyta</taxon>
        <taxon>Tracheophyta</taxon>
        <taxon>Spermatophyta</taxon>
        <taxon>Magnoliopsida</taxon>
        <taxon>eudicotyledons</taxon>
        <taxon>Gunneridae</taxon>
        <taxon>Pentapetalae</taxon>
        <taxon>rosids</taxon>
        <taxon>fabids</taxon>
        <taxon>Fabales</taxon>
        <taxon>Fabaceae</taxon>
        <taxon>Papilionoideae</taxon>
        <taxon>50 kb inversion clade</taxon>
        <taxon>NPAAA clade</taxon>
        <taxon>indigoferoid/millettioid clade</taxon>
        <taxon>Phaseoleae</taxon>
        <taxon>Mucuna</taxon>
    </lineage>
</organism>
<keyword evidence="4" id="KW-1185">Reference proteome</keyword>
<dbReference type="EMBL" id="QJKJ01015303">
    <property type="protein sequence ID" value="RDX62749.1"/>
    <property type="molecule type" value="Genomic_DNA"/>
</dbReference>
<dbReference type="OrthoDB" id="983711at2759"/>
<feature type="non-terminal residue" evidence="3">
    <location>
        <position position="1"/>
    </location>
</feature>
<name>A0A371E9S5_MUCPR</name>
<evidence type="ECO:0000256" key="1">
    <source>
        <dbReference type="SAM" id="MobiDB-lite"/>
    </source>
</evidence>
<reference evidence="3" key="1">
    <citation type="submission" date="2018-05" db="EMBL/GenBank/DDBJ databases">
        <title>Draft genome of Mucuna pruriens seed.</title>
        <authorList>
            <person name="Nnadi N.E."/>
            <person name="Vos R."/>
            <person name="Hasami M.H."/>
            <person name="Devisetty U.K."/>
            <person name="Aguiy J.C."/>
        </authorList>
    </citation>
    <scope>NUCLEOTIDE SEQUENCE [LARGE SCALE GENOMIC DNA]</scope>
    <source>
        <strain evidence="3">JCA_2017</strain>
    </source>
</reference>
<dbReference type="Proteomes" id="UP000257109">
    <property type="component" value="Unassembled WGS sequence"/>
</dbReference>
<dbReference type="AlphaFoldDB" id="A0A371E9S5"/>
<comment type="caution">
    <text evidence="3">The sequence shown here is derived from an EMBL/GenBank/DDBJ whole genome shotgun (WGS) entry which is preliminary data.</text>
</comment>
<sequence>MGKIGTPKSGISKKNSPRLQSQKRTIARPLTNPPYCQSHEKWTQRTNVEPKNRILSRLRPLTSNSSDNGLARTLEEYERLLSLPLAKTPHYFYRGHYPSWASMAKVGATKEEEESIWWERLQQLVTEGDWPAFVDAYGLLVYGIFLFPHLEDYIVLMAIDAFLAKRDRGDNPIIAVLANTYYTLNYCCEKNGRILRCCTYLLYLWMTTHLSTTNGRWHAPQKTSNQAGSKPCQS</sequence>
<feature type="domain" description="DUF7745" evidence="2">
    <location>
        <begin position="67"/>
        <end position="216"/>
    </location>
</feature>
<accession>A0A371E9S5</accession>
<feature type="compositionally biased region" description="Polar residues" evidence="1">
    <location>
        <begin position="12"/>
        <end position="24"/>
    </location>
</feature>
<proteinExistence type="predicted"/>
<dbReference type="PANTHER" id="PTHR48154">
    <property type="entry name" value="PROTEIN, PUTATIVE-RELATED"/>
    <property type="match status" value="1"/>
</dbReference>
<dbReference type="InterPro" id="IPR056647">
    <property type="entry name" value="DUF7745"/>
</dbReference>
<gene>
    <name evidence="3" type="ORF">CR513_58885</name>
</gene>
<evidence type="ECO:0000259" key="2">
    <source>
        <dbReference type="Pfam" id="PF24924"/>
    </source>
</evidence>
<evidence type="ECO:0000313" key="3">
    <source>
        <dbReference type="EMBL" id="RDX62749.1"/>
    </source>
</evidence>
<dbReference type="PANTHER" id="PTHR48154:SF1">
    <property type="entry name" value="PROTEIN, PUTATIVE-RELATED"/>
    <property type="match status" value="1"/>
</dbReference>
<evidence type="ECO:0000313" key="4">
    <source>
        <dbReference type="Proteomes" id="UP000257109"/>
    </source>
</evidence>
<protein>
    <recommendedName>
        <fullName evidence="2">DUF7745 domain-containing protein</fullName>
    </recommendedName>
</protein>